<evidence type="ECO:0000313" key="2">
    <source>
        <dbReference type="EMBL" id="KAA8629830.1"/>
    </source>
</evidence>
<feature type="chain" id="PRO_5035880215" evidence="1">
    <location>
        <begin position="20"/>
        <end position="202"/>
    </location>
</feature>
<dbReference type="VEuPathDB" id="FungiDB:SMAC_07420"/>
<feature type="signal peptide" evidence="1">
    <location>
        <begin position="1"/>
        <end position="19"/>
    </location>
</feature>
<name>A0A8S8ZL09_SORMA</name>
<proteinExistence type="predicted"/>
<evidence type="ECO:0000256" key="1">
    <source>
        <dbReference type="SAM" id="SignalP"/>
    </source>
</evidence>
<organism evidence="2 3">
    <name type="scientific">Sordaria macrospora</name>
    <dbReference type="NCBI Taxonomy" id="5147"/>
    <lineage>
        <taxon>Eukaryota</taxon>
        <taxon>Fungi</taxon>
        <taxon>Dikarya</taxon>
        <taxon>Ascomycota</taxon>
        <taxon>Pezizomycotina</taxon>
        <taxon>Sordariomycetes</taxon>
        <taxon>Sordariomycetidae</taxon>
        <taxon>Sordariales</taxon>
        <taxon>Sordariaceae</taxon>
        <taxon>Sordaria</taxon>
    </lineage>
</organism>
<gene>
    <name evidence="2" type="ORF">SMACR_07420</name>
</gene>
<protein>
    <submittedName>
        <fullName evidence="2">Uncharacterized protein</fullName>
    </submittedName>
</protein>
<comment type="caution">
    <text evidence="2">The sequence shown here is derived from an EMBL/GenBank/DDBJ whole genome shotgun (WGS) entry which is preliminary data.</text>
</comment>
<keyword evidence="1" id="KW-0732">Signal</keyword>
<sequence length="202" mass="20740">MPAAARYLPALLLLPISLASKDVLSNKETQTTPAFQHAHRQVESEEPHELEPNQLGVPGLTVGPNILSSLLNPPAQTTLSVTTITGSVAPAFESNSAVIGGLISLLNTILGSLITSLPNVGTAVVNPNGALPTDVASLVPLISALESVLQPGGHQNTTTPTAVSKPSAVTSVFIACLNQRDPNTGGGFSPECHFANRASSDI</sequence>
<dbReference type="AlphaFoldDB" id="A0A8S8ZL09"/>
<dbReference type="EMBL" id="NMPR01000122">
    <property type="protein sequence ID" value="KAA8629830.1"/>
    <property type="molecule type" value="Genomic_DNA"/>
</dbReference>
<reference evidence="2 3" key="1">
    <citation type="submission" date="2017-07" db="EMBL/GenBank/DDBJ databases">
        <title>Genome sequence of the Sordaria macrospora wild type strain R19027.</title>
        <authorList>
            <person name="Nowrousian M."/>
            <person name="Teichert I."/>
            <person name="Kueck U."/>
        </authorList>
    </citation>
    <scope>NUCLEOTIDE SEQUENCE [LARGE SCALE GENOMIC DNA]</scope>
    <source>
        <strain evidence="2 3">R19027</strain>
        <tissue evidence="2">Mycelium</tissue>
    </source>
</reference>
<dbReference type="Proteomes" id="UP000433876">
    <property type="component" value="Unassembled WGS sequence"/>
</dbReference>
<accession>A0A8S8ZL09</accession>
<evidence type="ECO:0000313" key="3">
    <source>
        <dbReference type="Proteomes" id="UP000433876"/>
    </source>
</evidence>